<dbReference type="EMBL" id="FNOV01000005">
    <property type="protein sequence ID" value="SDY05595.1"/>
    <property type="molecule type" value="Genomic_DNA"/>
</dbReference>
<dbReference type="AlphaFoldDB" id="A0A1H3GRK6"/>
<evidence type="ECO:0008006" key="4">
    <source>
        <dbReference type="Google" id="ProtNLM"/>
    </source>
</evidence>
<evidence type="ECO:0000256" key="1">
    <source>
        <dbReference type="SAM" id="SignalP"/>
    </source>
</evidence>
<sequence length="133" mass="14889">MKLFPALSMLFFCGLLALILASCESSKEPKMEDGFLVCTIADIVENPADFHLKKVKVPGVFTYEFENVCIRRNWPNSADKIWLDFSGSVTTLSPEILVSLKEEKIVVSGIYHMDQKGHLDNYQGTIQCLGISN</sequence>
<feature type="chain" id="PRO_5011765162" description="Lipoprotein" evidence="1">
    <location>
        <begin position="18"/>
        <end position="133"/>
    </location>
</feature>
<keyword evidence="3" id="KW-1185">Reference proteome</keyword>
<protein>
    <recommendedName>
        <fullName evidence="4">Lipoprotein</fullName>
    </recommendedName>
</protein>
<evidence type="ECO:0000313" key="3">
    <source>
        <dbReference type="Proteomes" id="UP000199249"/>
    </source>
</evidence>
<feature type="signal peptide" evidence="1">
    <location>
        <begin position="1"/>
        <end position="17"/>
    </location>
</feature>
<dbReference type="Proteomes" id="UP000199249">
    <property type="component" value="Unassembled WGS sequence"/>
</dbReference>
<name>A0A1H3GRK6_9BACT</name>
<accession>A0A1H3GRK6</accession>
<keyword evidence="1" id="KW-0732">Signal</keyword>
<dbReference type="RefSeq" id="WP_092739177.1">
    <property type="nucleotide sequence ID" value="NZ_FNOV01000005.1"/>
</dbReference>
<evidence type="ECO:0000313" key="2">
    <source>
        <dbReference type="EMBL" id="SDY05595.1"/>
    </source>
</evidence>
<dbReference type="PROSITE" id="PS51257">
    <property type="entry name" value="PROKAR_LIPOPROTEIN"/>
    <property type="match status" value="1"/>
</dbReference>
<dbReference type="STRING" id="651662.SAMN04488069_105132"/>
<dbReference type="OrthoDB" id="980068at2"/>
<proteinExistence type="predicted"/>
<organism evidence="2 3">
    <name type="scientific">Hymenobacter psychrophilus</name>
    <dbReference type="NCBI Taxonomy" id="651662"/>
    <lineage>
        <taxon>Bacteria</taxon>
        <taxon>Pseudomonadati</taxon>
        <taxon>Bacteroidota</taxon>
        <taxon>Cytophagia</taxon>
        <taxon>Cytophagales</taxon>
        <taxon>Hymenobacteraceae</taxon>
        <taxon>Hymenobacter</taxon>
    </lineage>
</organism>
<gene>
    <name evidence="2" type="ORF">SAMN04488069_105132</name>
</gene>
<reference evidence="3" key="1">
    <citation type="submission" date="2016-10" db="EMBL/GenBank/DDBJ databases">
        <authorList>
            <person name="Varghese N."/>
            <person name="Submissions S."/>
        </authorList>
    </citation>
    <scope>NUCLEOTIDE SEQUENCE [LARGE SCALE GENOMIC DNA]</scope>
    <source>
        <strain evidence="3">CGMCC 1.8975</strain>
    </source>
</reference>